<dbReference type="AlphaFoldDB" id="A0A0P0XGZ8"/>
<sequence>MAPPPRARPSSLAERRWGEGRGEDRHGGGERHRRQREERQREERRRGERERHWGGGRKGRGVDGRGRRAARAERGAGVYVADSGERRSCGVRRRQQKMHDVVAAMAIEGIRSAPPSVEKRKAEWVEMKSGWEWDPLKMVAL</sequence>
<evidence type="ECO:0000256" key="1">
    <source>
        <dbReference type="SAM" id="MobiDB-lite"/>
    </source>
</evidence>
<reference evidence="3" key="1">
    <citation type="journal article" date="2005" name="Nature">
        <title>The map-based sequence of the rice genome.</title>
        <authorList>
            <consortium name="International rice genome sequencing project (IRGSP)"/>
            <person name="Matsumoto T."/>
            <person name="Wu J."/>
            <person name="Kanamori H."/>
            <person name="Katayose Y."/>
            <person name="Fujisawa M."/>
            <person name="Namiki N."/>
            <person name="Mizuno H."/>
            <person name="Yamamoto K."/>
            <person name="Antonio B.A."/>
            <person name="Baba T."/>
            <person name="Sakata K."/>
            <person name="Nagamura Y."/>
            <person name="Aoki H."/>
            <person name="Arikawa K."/>
            <person name="Arita K."/>
            <person name="Bito T."/>
            <person name="Chiden Y."/>
            <person name="Fujitsuka N."/>
            <person name="Fukunaka R."/>
            <person name="Hamada M."/>
            <person name="Harada C."/>
            <person name="Hayashi A."/>
            <person name="Hijishita S."/>
            <person name="Honda M."/>
            <person name="Hosokawa S."/>
            <person name="Ichikawa Y."/>
            <person name="Idonuma A."/>
            <person name="Iijima M."/>
            <person name="Ikeda M."/>
            <person name="Ikeno M."/>
            <person name="Ito K."/>
            <person name="Ito S."/>
            <person name="Ito T."/>
            <person name="Ito Y."/>
            <person name="Ito Y."/>
            <person name="Iwabuchi A."/>
            <person name="Kamiya K."/>
            <person name="Karasawa W."/>
            <person name="Kurita K."/>
            <person name="Katagiri S."/>
            <person name="Kikuta A."/>
            <person name="Kobayashi H."/>
            <person name="Kobayashi N."/>
            <person name="Machita K."/>
            <person name="Maehara T."/>
            <person name="Masukawa M."/>
            <person name="Mizubayashi T."/>
            <person name="Mukai Y."/>
            <person name="Nagasaki H."/>
            <person name="Nagata Y."/>
            <person name="Naito S."/>
            <person name="Nakashima M."/>
            <person name="Nakama Y."/>
            <person name="Nakamichi Y."/>
            <person name="Nakamura M."/>
            <person name="Meguro A."/>
            <person name="Negishi M."/>
            <person name="Ohta I."/>
            <person name="Ohta T."/>
            <person name="Okamoto M."/>
            <person name="Ono N."/>
            <person name="Saji S."/>
            <person name="Sakaguchi M."/>
            <person name="Sakai K."/>
            <person name="Shibata M."/>
            <person name="Shimokawa T."/>
            <person name="Song J."/>
            <person name="Takazaki Y."/>
            <person name="Terasawa K."/>
            <person name="Tsugane M."/>
            <person name="Tsuji K."/>
            <person name="Ueda S."/>
            <person name="Waki K."/>
            <person name="Yamagata H."/>
            <person name="Yamamoto M."/>
            <person name="Yamamoto S."/>
            <person name="Yamane H."/>
            <person name="Yoshiki S."/>
            <person name="Yoshihara R."/>
            <person name="Yukawa K."/>
            <person name="Zhong H."/>
            <person name="Yano M."/>
            <person name="Yuan Q."/>
            <person name="Ouyang S."/>
            <person name="Liu J."/>
            <person name="Jones K.M."/>
            <person name="Gansberger K."/>
            <person name="Moffat K."/>
            <person name="Hill J."/>
            <person name="Bera J."/>
            <person name="Fadrosh D."/>
            <person name="Jin S."/>
            <person name="Johri S."/>
            <person name="Kim M."/>
            <person name="Overton L."/>
            <person name="Reardon M."/>
            <person name="Tsitrin T."/>
            <person name="Vuong H."/>
            <person name="Weaver B."/>
            <person name="Ciecko A."/>
            <person name="Tallon L."/>
            <person name="Jackson J."/>
            <person name="Pai G."/>
            <person name="Aken S.V."/>
            <person name="Utterback T."/>
            <person name="Reidmuller S."/>
            <person name="Feldblyum T."/>
            <person name="Hsiao J."/>
            <person name="Zismann V."/>
            <person name="Iobst S."/>
            <person name="de Vazeille A.R."/>
            <person name="Buell C.R."/>
            <person name="Ying K."/>
            <person name="Li Y."/>
            <person name="Lu T."/>
            <person name="Huang Y."/>
            <person name="Zhao Q."/>
            <person name="Feng Q."/>
            <person name="Zhang L."/>
            <person name="Zhu J."/>
            <person name="Weng Q."/>
            <person name="Mu J."/>
            <person name="Lu Y."/>
            <person name="Fan D."/>
            <person name="Liu Y."/>
            <person name="Guan J."/>
            <person name="Zhang Y."/>
            <person name="Yu S."/>
            <person name="Liu X."/>
            <person name="Zhang Y."/>
            <person name="Hong G."/>
            <person name="Han B."/>
            <person name="Choisne N."/>
            <person name="Demange N."/>
            <person name="Orjeda G."/>
            <person name="Samain S."/>
            <person name="Cattolico L."/>
            <person name="Pelletier E."/>
            <person name="Couloux A."/>
            <person name="Segurens B."/>
            <person name="Wincker P."/>
            <person name="D'Hont A."/>
            <person name="Scarpelli C."/>
            <person name="Weissenbach J."/>
            <person name="Salanoubat M."/>
            <person name="Quetier F."/>
            <person name="Yu Y."/>
            <person name="Kim H.R."/>
            <person name="Rambo T."/>
            <person name="Currie J."/>
            <person name="Collura K."/>
            <person name="Luo M."/>
            <person name="Yang T."/>
            <person name="Ammiraju J.S.S."/>
            <person name="Engler F."/>
            <person name="Soderlund C."/>
            <person name="Wing R.A."/>
            <person name="Palmer L.E."/>
            <person name="de la Bastide M."/>
            <person name="Spiegel L."/>
            <person name="Nascimento L."/>
            <person name="Zutavern T."/>
            <person name="O'Shaughnessy A."/>
            <person name="Dike S."/>
            <person name="Dedhia N."/>
            <person name="Preston R."/>
            <person name="Balija V."/>
            <person name="McCombie W.R."/>
            <person name="Chow T."/>
            <person name="Chen H."/>
            <person name="Chung M."/>
            <person name="Chen C."/>
            <person name="Shaw J."/>
            <person name="Wu H."/>
            <person name="Hsiao K."/>
            <person name="Chao Y."/>
            <person name="Chu M."/>
            <person name="Cheng C."/>
            <person name="Hour A."/>
            <person name="Lee P."/>
            <person name="Lin S."/>
            <person name="Lin Y."/>
            <person name="Liou J."/>
            <person name="Liu S."/>
            <person name="Hsing Y."/>
            <person name="Raghuvanshi S."/>
            <person name="Mohanty A."/>
            <person name="Bharti A.K."/>
            <person name="Gaur A."/>
            <person name="Gupta V."/>
            <person name="Kumar D."/>
            <person name="Ravi V."/>
            <person name="Vij S."/>
            <person name="Kapur A."/>
            <person name="Khurana P."/>
            <person name="Khurana P."/>
            <person name="Khurana J.P."/>
            <person name="Tyagi A.K."/>
            <person name="Gaikwad K."/>
            <person name="Singh A."/>
            <person name="Dalal V."/>
            <person name="Srivastava S."/>
            <person name="Dixit A."/>
            <person name="Pal A.K."/>
            <person name="Ghazi I.A."/>
            <person name="Yadav M."/>
            <person name="Pandit A."/>
            <person name="Bhargava A."/>
            <person name="Sureshbabu K."/>
            <person name="Batra K."/>
            <person name="Sharma T.R."/>
            <person name="Mohapatra T."/>
            <person name="Singh N.K."/>
            <person name="Messing J."/>
            <person name="Nelson A.B."/>
            <person name="Fuks G."/>
            <person name="Kavchok S."/>
            <person name="Keizer G."/>
            <person name="Linton E."/>
            <person name="Llaca V."/>
            <person name="Song R."/>
            <person name="Tanyolac B."/>
            <person name="Young S."/>
            <person name="Ho-Il K."/>
            <person name="Hahn J.H."/>
            <person name="Sangsakoo G."/>
            <person name="Vanavichit A."/>
            <person name="de Mattos Luiz.A.T."/>
            <person name="Zimmer P.D."/>
            <person name="Malone G."/>
            <person name="Dellagostin O."/>
            <person name="de Oliveira A.C."/>
            <person name="Bevan M."/>
            <person name="Bancroft I."/>
            <person name="Minx P."/>
            <person name="Cordum H."/>
            <person name="Wilson R."/>
            <person name="Cheng Z."/>
            <person name="Jin W."/>
            <person name="Jiang J."/>
            <person name="Leong S.A."/>
            <person name="Iwama H."/>
            <person name="Gojobori T."/>
            <person name="Itoh T."/>
            <person name="Niimura Y."/>
            <person name="Fujii Y."/>
            <person name="Habara T."/>
            <person name="Sakai H."/>
            <person name="Sato Y."/>
            <person name="Wilson G."/>
            <person name="Kumar K."/>
            <person name="McCouch S."/>
            <person name="Juretic N."/>
            <person name="Hoen D."/>
            <person name="Wright S."/>
            <person name="Bruskiewich R."/>
            <person name="Bureau T."/>
            <person name="Miyao A."/>
            <person name="Hirochika H."/>
            <person name="Nishikawa T."/>
            <person name="Kadowaki K."/>
            <person name="Sugiura M."/>
            <person name="Burr B."/>
            <person name="Sasaki T."/>
        </authorList>
    </citation>
    <scope>NUCLEOTIDE SEQUENCE [LARGE SCALE GENOMIC DNA]</scope>
    <source>
        <strain evidence="3">cv. Nipponbare</strain>
    </source>
</reference>
<feature type="region of interest" description="Disordered" evidence="1">
    <location>
        <begin position="1"/>
        <end position="75"/>
    </location>
</feature>
<keyword evidence="3" id="KW-1185">Reference proteome</keyword>
<dbReference type="EMBL" id="AP014964">
    <property type="protein sequence ID" value="BAT05587.1"/>
    <property type="molecule type" value="Genomic_DNA"/>
</dbReference>
<gene>
    <name evidence="2" type="ordered locus">Os08g0435400</name>
    <name evidence="2" type="ORF">OSNPB_080435400</name>
</gene>
<reference evidence="2 3" key="3">
    <citation type="journal article" date="2013" name="Rice">
        <title>Improvement of the Oryza sativa Nipponbare reference genome using next generation sequence and optical map data.</title>
        <authorList>
            <person name="Kawahara Y."/>
            <person name="de la Bastide M."/>
            <person name="Hamilton J.P."/>
            <person name="Kanamori H."/>
            <person name="McCombie W.R."/>
            <person name="Ouyang S."/>
            <person name="Schwartz D.C."/>
            <person name="Tanaka T."/>
            <person name="Wu J."/>
            <person name="Zhou S."/>
            <person name="Childs K.L."/>
            <person name="Davidson R.M."/>
            <person name="Lin H."/>
            <person name="Quesada-Ocampo L."/>
            <person name="Vaillancourt B."/>
            <person name="Sakai H."/>
            <person name="Lee S.S."/>
            <person name="Kim J."/>
            <person name="Numa H."/>
            <person name="Itoh T."/>
            <person name="Buell C.R."/>
            <person name="Matsumoto T."/>
        </authorList>
    </citation>
    <scope>NUCLEOTIDE SEQUENCE [LARGE SCALE GENOMIC DNA]</scope>
    <source>
        <strain evidence="3">cv. Nipponbare</strain>
    </source>
</reference>
<name>A0A0P0XGZ8_ORYSJ</name>
<feature type="compositionally biased region" description="Basic and acidic residues" evidence="1">
    <location>
        <begin position="60"/>
        <end position="74"/>
    </location>
</feature>
<dbReference type="Proteomes" id="UP000059680">
    <property type="component" value="Chromosome 8"/>
</dbReference>
<accession>A0A0P0XGZ8</accession>
<organism evidence="2 3">
    <name type="scientific">Oryza sativa subsp. japonica</name>
    <name type="common">Rice</name>
    <dbReference type="NCBI Taxonomy" id="39947"/>
    <lineage>
        <taxon>Eukaryota</taxon>
        <taxon>Viridiplantae</taxon>
        <taxon>Streptophyta</taxon>
        <taxon>Embryophyta</taxon>
        <taxon>Tracheophyta</taxon>
        <taxon>Spermatophyta</taxon>
        <taxon>Magnoliopsida</taxon>
        <taxon>Liliopsida</taxon>
        <taxon>Poales</taxon>
        <taxon>Poaceae</taxon>
        <taxon>BOP clade</taxon>
        <taxon>Oryzoideae</taxon>
        <taxon>Oryzeae</taxon>
        <taxon>Oryzinae</taxon>
        <taxon>Oryza</taxon>
        <taxon>Oryza sativa</taxon>
    </lineage>
</organism>
<reference evidence="2 3" key="2">
    <citation type="journal article" date="2013" name="Plant Cell Physiol.">
        <title>Rice Annotation Project Database (RAP-DB): an integrative and interactive database for rice genomics.</title>
        <authorList>
            <person name="Sakai H."/>
            <person name="Lee S.S."/>
            <person name="Tanaka T."/>
            <person name="Numa H."/>
            <person name="Kim J."/>
            <person name="Kawahara Y."/>
            <person name="Wakimoto H."/>
            <person name="Yang C.C."/>
            <person name="Iwamoto M."/>
            <person name="Abe T."/>
            <person name="Yamada Y."/>
            <person name="Muto A."/>
            <person name="Inokuchi H."/>
            <person name="Ikemura T."/>
            <person name="Matsumoto T."/>
            <person name="Sasaki T."/>
            <person name="Itoh T."/>
        </authorList>
    </citation>
    <scope>NUCLEOTIDE SEQUENCE [LARGE SCALE GENOMIC DNA]</scope>
    <source>
        <strain evidence="3">cv. Nipponbare</strain>
    </source>
</reference>
<evidence type="ECO:0000313" key="3">
    <source>
        <dbReference type="Proteomes" id="UP000059680"/>
    </source>
</evidence>
<proteinExistence type="predicted"/>
<dbReference type="InParanoid" id="A0A0P0XGZ8"/>
<dbReference type="PaxDb" id="39947-A0A0P0XGZ8"/>
<protein>
    <submittedName>
        <fullName evidence="2">Os08g0435400 protein</fullName>
    </submittedName>
</protein>
<evidence type="ECO:0000313" key="2">
    <source>
        <dbReference type="EMBL" id="BAT05587.1"/>
    </source>
</evidence>
<feature type="compositionally biased region" description="Basic and acidic residues" evidence="1">
    <location>
        <begin position="13"/>
        <end position="53"/>
    </location>
</feature>